<dbReference type="GO" id="GO:0000155">
    <property type="term" value="F:phosphorelay sensor kinase activity"/>
    <property type="evidence" value="ECO:0007669"/>
    <property type="project" value="InterPro"/>
</dbReference>
<evidence type="ECO:0000256" key="7">
    <source>
        <dbReference type="ARBA" id="ARBA00022692"/>
    </source>
</evidence>
<evidence type="ECO:0000256" key="9">
    <source>
        <dbReference type="ARBA" id="ARBA00022777"/>
    </source>
</evidence>
<evidence type="ECO:0000256" key="15">
    <source>
        <dbReference type="SAM" id="Phobius"/>
    </source>
</evidence>
<dbReference type="InterPro" id="IPR005467">
    <property type="entry name" value="His_kinase_dom"/>
</dbReference>
<dbReference type="PROSITE" id="PS50109">
    <property type="entry name" value="HIS_KIN"/>
    <property type="match status" value="1"/>
</dbReference>
<dbReference type="InterPro" id="IPR050398">
    <property type="entry name" value="HssS/ArlS-like"/>
</dbReference>
<keyword evidence="6" id="KW-0808">Transferase</keyword>
<accession>A0A0J9C307</accession>
<keyword evidence="5" id="KW-0597">Phosphoprotein</keyword>
<dbReference type="AlphaFoldDB" id="A0A0J9C307"/>
<keyword evidence="9" id="KW-0418">Kinase</keyword>
<dbReference type="PATRIC" id="fig|742734.4.peg.3130"/>
<evidence type="ECO:0000313" key="18">
    <source>
        <dbReference type="Proteomes" id="UP000037392"/>
    </source>
</evidence>
<comment type="catalytic activity">
    <reaction evidence="1">
        <text>ATP + protein L-histidine = ADP + protein N-phospho-L-histidine.</text>
        <dbReference type="EC" id="2.7.13.3"/>
    </reaction>
</comment>
<evidence type="ECO:0000256" key="5">
    <source>
        <dbReference type="ARBA" id="ARBA00022553"/>
    </source>
</evidence>
<keyword evidence="7 15" id="KW-0812">Transmembrane</keyword>
<evidence type="ECO:0000256" key="14">
    <source>
        <dbReference type="SAM" id="Coils"/>
    </source>
</evidence>
<keyword evidence="4" id="KW-1003">Cell membrane</keyword>
<dbReference type="Pfam" id="PF02518">
    <property type="entry name" value="HATPase_c"/>
    <property type="match status" value="1"/>
</dbReference>
<dbReference type="Gene3D" id="3.30.565.10">
    <property type="entry name" value="Histidine kinase-like ATPase, C-terminal domain"/>
    <property type="match status" value="1"/>
</dbReference>
<keyword evidence="8" id="KW-0547">Nucleotide-binding</keyword>
<dbReference type="GO" id="GO:0005524">
    <property type="term" value="F:ATP binding"/>
    <property type="evidence" value="ECO:0007669"/>
    <property type="project" value="UniProtKB-KW"/>
</dbReference>
<evidence type="ECO:0000256" key="1">
    <source>
        <dbReference type="ARBA" id="ARBA00000085"/>
    </source>
</evidence>
<evidence type="ECO:0000313" key="17">
    <source>
        <dbReference type="EMBL" id="KMW18821.1"/>
    </source>
</evidence>
<dbReference type="SUPFAM" id="SSF47384">
    <property type="entry name" value="Homodimeric domain of signal transducing histidine kinase"/>
    <property type="match status" value="1"/>
</dbReference>
<dbReference type="EMBL" id="ADLK01000022">
    <property type="protein sequence ID" value="KMW18821.1"/>
    <property type="molecule type" value="Genomic_DNA"/>
</dbReference>
<evidence type="ECO:0000256" key="12">
    <source>
        <dbReference type="ARBA" id="ARBA00023012"/>
    </source>
</evidence>
<evidence type="ECO:0000256" key="8">
    <source>
        <dbReference type="ARBA" id="ARBA00022741"/>
    </source>
</evidence>
<keyword evidence="12" id="KW-0902">Two-component regulatory system</keyword>
<dbReference type="PANTHER" id="PTHR45528:SF1">
    <property type="entry name" value="SENSOR HISTIDINE KINASE CPXA"/>
    <property type="match status" value="1"/>
</dbReference>
<keyword evidence="11 15" id="KW-1133">Transmembrane helix</keyword>
<dbReference type="GeneID" id="93163417"/>
<evidence type="ECO:0000256" key="3">
    <source>
        <dbReference type="ARBA" id="ARBA00012438"/>
    </source>
</evidence>
<evidence type="ECO:0000256" key="10">
    <source>
        <dbReference type="ARBA" id="ARBA00022840"/>
    </source>
</evidence>
<feature type="domain" description="Histidine kinase" evidence="16">
    <location>
        <begin position="550"/>
        <end position="764"/>
    </location>
</feature>
<evidence type="ECO:0000256" key="4">
    <source>
        <dbReference type="ARBA" id="ARBA00022475"/>
    </source>
</evidence>
<feature type="transmembrane region" description="Helical" evidence="15">
    <location>
        <begin position="333"/>
        <end position="356"/>
    </location>
</feature>
<reference evidence="17 18" key="1">
    <citation type="submission" date="2011-04" db="EMBL/GenBank/DDBJ databases">
        <title>The Genome Sequence of Clostridium citroniae WAL-19142.</title>
        <authorList>
            <consortium name="The Broad Institute Genome Sequencing Platform"/>
            <person name="Earl A."/>
            <person name="Ward D."/>
            <person name="Feldgarden M."/>
            <person name="Gevers D."/>
            <person name="Warren Y.A."/>
            <person name="Tyrrell K.L."/>
            <person name="Citron D.M."/>
            <person name="Goldstein E.J."/>
            <person name="Daigneault M."/>
            <person name="Allen-Vercoe E."/>
            <person name="Young S.K."/>
            <person name="Zeng Q."/>
            <person name="Gargeya S."/>
            <person name="Fitzgerald M."/>
            <person name="Haas B."/>
            <person name="Abouelleil A."/>
            <person name="Alvarado L."/>
            <person name="Arachchi H.M."/>
            <person name="Berlin A."/>
            <person name="Brown A."/>
            <person name="Chapman S.B."/>
            <person name="Chen Z."/>
            <person name="Dunbar C."/>
            <person name="Freedman E."/>
            <person name="Gearin G."/>
            <person name="Gellesch M."/>
            <person name="Goldberg J."/>
            <person name="Griggs A."/>
            <person name="Gujja S."/>
            <person name="Heilman E.R."/>
            <person name="Heiman D."/>
            <person name="Howarth C."/>
            <person name="Larson L."/>
            <person name="Lui A."/>
            <person name="MacDonald P.J."/>
            <person name="Mehta T."/>
            <person name="Montmayeur A."/>
            <person name="Murphy C."/>
            <person name="Neiman D."/>
            <person name="Pearson M."/>
            <person name="Priest M."/>
            <person name="Roberts A."/>
            <person name="Saif S."/>
            <person name="Shea T."/>
            <person name="Shenoy N."/>
            <person name="Sisk P."/>
            <person name="Stolte C."/>
            <person name="Sykes S."/>
            <person name="White J."/>
            <person name="Yandava C."/>
            <person name="Wortman J."/>
            <person name="Nusbaum C."/>
            <person name="Birren B."/>
        </authorList>
    </citation>
    <scope>NUCLEOTIDE SEQUENCE [LARGE SCALE GENOMIC DNA]</scope>
    <source>
        <strain evidence="17 18">WAL-19142</strain>
    </source>
</reference>
<keyword evidence="13 15" id="KW-0472">Membrane</keyword>
<dbReference type="InterPro" id="IPR036097">
    <property type="entry name" value="HisK_dim/P_sf"/>
</dbReference>
<dbReference type="InterPro" id="IPR003594">
    <property type="entry name" value="HATPase_dom"/>
</dbReference>
<comment type="subcellular location">
    <subcellularLocation>
        <location evidence="2">Cell membrane</location>
        <topology evidence="2">Multi-pass membrane protein</topology>
    </subcellularLocation>
</comment>
<evidence type="ECO:0000256" key="2">
    <source>
        <dbReference type="ARBA" id="ARBA00004651"/>
    </source>
</evidence>
<dbReference type="Proteomes" id="UP000037392">
    <property type="component" value="Unassembled WGS sequence"/>
</dbReference>
<dbReference type="EC" id="2.7.13.3" evidence="3"/>
<feature type="transmembrane region" description="Helical" evidence="15">
    <location>
        <begin position="290"/>
        <end position="313"/>
    </location>
</feature>
<organism evidence="17 18">
    <name type="scientific">[Clostridium] citroniae WAL-19142</name>
    <dbReference type="NCBI Taxonomy" id="742734"/>
    <lineage>
        <taxon>Bacteria</taxon>
        <taxon>Bacillati</taxon>
        <taxon>Bacillota</taxon>
        <taxon>Clostridia</taxon>
        <taxon>Lachnospirales</taxon>
        <taxon>Lachnospiraceae</taxon>
        <taxon>Enterocloster</taxon>
    </lineage>
</organism>
<dbReference type="InterPro" id="IPR036890">
    <property type="entry name" value="HATPase_C_sf"/>
</dbReference>
<keyword evidence="10" id="KW-0067">ATP-binding</keyword>
<dbReference type="Gene3D" id="1.10.287.130">
    <property type="match status" value="1"/>
</dbReference>
<keyword evidence="14" id="KW-0175">Coiled coil</keyword>
<proteinExistence type="predicted"/>
<dbReference type="PANTHER" id="PTHR45528">
    <property type="entry name" value="SENSOR HISTIDINE KINASE CPXA"/>
    <property type="match status" value="1"/>
</dbReference>
<dbReference type="GO" id="GO:0005886">
    <property type="term" value="C:plasma membrane"/>
    <property type="evidence" value="ECO:0007669"/>
    <property type="project" value="UniProtKB-SubCell"/>
</dbReference>
<evidence type="ECO:0000256" key="13">
    <source>
        <dbReference type="ARBA" id="ARBA00023136"/>
    </source>
</evidence>
<dbReference type="RefSeq" id="WP_048930104.1">
    <property type="nucleotide sequence ID" value="NZ_KQ235878.1"/>
</dbReference>
<evidence type="ECO:0000259" key="16">
    <source>
        <dbReference type="PROSITE" id="PS50109"/>
    </source>
</evidence>
<evidence type="ECO:0000256" key="6">
    <source>
        <dbReference type="ARBA" id="ARBA00022679"/>
    </source>
</evidence>
<feature type="coiled-coil region" evidence="14">
    <location>
        <begin position="579"/>
        <end position="606"/>
    </location>
</feature>
<name>A0A0J9C307_9FIRM</name>
<feature type="transmembrane region" description="Helical" evidence="15">
    <location>
        <begin position="457"/>
        <end position="478"/>
    </location>
</feature>
<sequence>MTEERLKFRRKKQILTLVHIFFVMIAVFGISAMYLNSNYGKGIKWIYEEAYEDSPNFTTQLASDVERIFTYVGYKDMFETDGELDMNKVIVNYTNGPGETAEMTLDEIVRYIKKRGYYLDENFELKGSPISMDDEDDEEITVDFQSTNPNFVDADASGERMTKEDLALDILDHLGEYYTIYNNYIENETNLRFRIVYRDDSGKESVYTNVENMSLEDLKGAGKYLYIPGNSIKMETNMPTIPENAATLLEIWNPNGNDNYYMVISVDTTYPCTDAYSMAAWEYSGGRQNFILGIGGIIAGVLGCIATLAALILMSGHLTPESDEIRLFPIDEIYTELCVAVWAALTALFLLGGRYVGIRLFSLFVAEGQWPYWNKVIKAVIIYGCLVLFFFNMLRRYKARTLWSNSLLKKVIDTFREYVRHITFAAGMGLCYFLFLGANAVMLWGILFLFGYEGERFGFHVLLYGLAVVLLAMDGYIFHQMFKKAVQRDILDAAISSISQGNTRYQIEMGSLTGKERDMGEHLNNISSGLDSALQQQVKSERLKADLITNVSHDIKTPLTSIINYVDLLKREKIQDPKIAAYLEVLDQKSQRLKTLTEDLVEASKASSGNMKLDISDIDLVELVQQTNGEFEERFVMRRLELVCNVPDEVLIIQADGRRLWRVLENLYTNAVKYAMEHSRVYVDVSEEDGKAVFTIKNVSENPLNIRPDELTERFVRGDVARTTEGSGLGLSIAKSLTELQNGQFQVIIDGDLFKAMVSFPIMHAEHKTERIGVDPASVEAAAAEETEQEEVRHDNVVADAELIEVGDSSNHLQNEGES</sequence>
<dbReference type="CDD" id="cd00082">
    <property type="entry name" value="HisKA"/>
    <property type="match status" value="1"/>
</dbReference>
<dbReference type="SMART" id="SM00387">
    <property type="entry name" value="HATPase_c"/>
    <property type="match status" value="1"/>
</dbReference>
<gene>
    <name evidence="17" type="ORF">HMPREF9470_02925</name>
</gene>
<dbReference type="Pfam" id="PF00512">
    <property type="entry name" value="HisKA"/>
    <property type="match status" value="1"/>
</dbReference>
<protein>
    <recommendedName>
        <fullName evidence="3">histidine kinase</fullName>
        <ecNumber evidence="3">2.7.13.3</ecNumber>
    </recommendedName>
</protein>
<feature type="transmembrane region" description="Helical" evidence="15">
    <location>
        <begin position="430"/>
        <end position="451"/>
    </location>
</feature>
<dbReference type="InterPro" id="IPR003661">
    <property type="entry name" value="HisK_dim/P_dom"/>
</dbReference>
<dbReference type="SMART" id="SM00388">
    <property type="entry name" value="HisKA"/>
    <property type="match status" value="1"/>
</dbReference>
<dbReference type="SUPFAM" id="SSF55874">
    <property type="entry name" value="ATPase domain of HSP90 chaperone/DNA topoisomerase II/histidine kinase"/>
    <property type="match status" value="1"/>
</dbReference>
<evidence type="ECO:0000256" key="11">
    <source>
        <dbReference type="ARBA" id="ARBA00022989"/>
    </source>
</evidence>
<comment type="caution">
    <text evidence="17">The sequence shown here is derived from an EMBL/GenBank/DDBJ whole genome shotgun (WGS) entry which is preliminary data.</text>
</comment>
<feature type="transmembrane region" description="Helical" evidence="15">
    <location>
        <begin position="14"/>
        <end position="35"/>
    </location>
</feature>
<dbReference type="OrthoDB" id="9792991at2"/>
<feature type="transmembrane region" description="Helical" evidence="15">
    <location>
        <begin position="376"/>
        <end position="394"/>
    </location>
</feature>